<dbReference type="Pfam" id="PF02984">
    <property type="entry name" value="Cyclin_C"/>
    <property type="match status" value="1"/>
</dbReference>
<reference evidence="8" key="1">
    <citation type="submission" date="2010-04" db="EMBL/GenBank/DDBJ databases">
        <authorList>
            <person name="Reid K.E."/>
            <person name="Liao N."/>
            <person name="Chan S."/>
            <person name="Docking R."/>
            <person name="Taylor G."/>
            <person name="Moore R."/>
            <person name="Mayo M."/>
            <person name="Munro S."/>
            <person name="King J."/>
            <person name="Yanchuk A."/>
            <person name="Holt R."/>
            <person name="Jones S."/>
            <person name="Marra M."/>
            <person name="Ritland C.E."/>
            <person name="Ritland K."/>
            <person name="Bohlmann J."/>
        </authorList>
    </citation>
    <scope>NUCLEOTIDE SEQUENCE</scope>
    <source>
        <tissue evidence="8">Bud</tissue>
    </source>
</reference>
<dbReference type="GO" id="GO:0051301">
    <property type="term" value="P:cell division"/>
    <property type="evidence" value="ECO:0007669"/>
    <property type="project" value="UniProtKB-KW"/>
</dbReference>
<dbReference type="InterPro" id="IPR013763">
    <property type="entry name" value="Cyclin-like_dom"/>
</dbReference>
<dbReference type="OMA" id="CFHSKAI"/>
<evidence type="ECO:0000256" key="5">
    <source>
        <dbReference type="RuleBase" id="RU000383"/>
    </source>
</evidence>
<organism evidence="8">
    <name type="scientific">Picea sitchensis</name>
    <name type="common">Sitka spruce</name>
    <name type="synonym">Pinus sitchensis</name>
    <dbReference type="NCBI Taxonomy" id="3332"/>
    <lineage>
        <taxon>Eukaryota</taxon>
        <taxon>Viridiplantae</taxon>
        <taxon>Streptophyta</taxon>
        <taxon>Embryophyta</taxon>
        <taxon>Tracheophyta</taxon>
        <taxon>Spermatophyta</taxon>
        <taxon>Pinopsida</taxon>
        <taxon>Pinidae</taxon>
        <taxon>Conifers I</taxon>
        <taxon>Pinales</taxon>
        <taxon>Pinaceae</taxon>
        <taxon>Picea</taxon>
    </lineage>
</organism>
<dbReference type="CDD" id="cd20511">
    <property type="entry name" value="CYCLIN_AtCycB-like_rpt2"/>
    <property type="match status" value="1"/>
</dbReference>
<dbReference type="FunFam" id="1.10.472.10:FF:000032">
    <property type="entry name" value="G2/mitotic-specific cyclin-1"/>
    <property type="match status" value="1"/>
</dbReference>
<dbReference type="CDD" id="cd20567">
    <property type="entry name" value="CYCLIN_AtCycB-like_rpt1"/>
    <property type="match status" value="1"/>
</dbReference>
<dbReference type="EMBL" id="BT123786">
    <property type="protein sequence ID" value="ADE77085.1"/>
    <property type="molecule type" value="mRNA"/>
</dbReference>
<evidence type="ECO:0000256" key="1">
    <source>
        <dbReference type="ARBA" id="ARBA00006955"/>
    </source>
</evidence>
<feature type="domain" description="Cyclin-like" evidence="6">
    <location>
        <begin position="251"/>
        <end position="335"/>
    </location>
</feature>
<accession>D5AC16</accession>
<dbReference type="InterPro" id="IPR036915">
    <property type="entry name" value="Cyclin-like_sf"/>
</dbReference>
<feature type="domain" description="Cyclin-like" evidence="6">
    <location>
        <begin position="348"/>
        <end position="430"/>
    </location>
</feature>
<evidence type="ECO:0000256" key="4">
    <source>
        <dbReference type="ARBA" id="ARBA00023306"/>
    </source>
</evidence>
<dbReference type="PIRSF" id="PIRSF001771">
    <property type="entry name" value="Cyclin_A_B_D_E"/>
    <property type="match status" value="1"/>
</dbReference>
<protein>
    <submittedName>
        <fullName evidence="8">Uncharacterized protein</fullName>
    </submittedName>
</protein>
<dbReference type="InterPro" id="IPR004367">
    <property type="entry name" value="Cyclin_C-dom"/>
</dbReference>
<dbReference type="GO" id="GO:0010332">
    <property type="term" value="P:response to gamma radiation"/>
    <property type="evidence" value="ECO:0007669"/>
    <property type="project" value="UniProtKB-ARBA"/>
</dbReference>
<dbReference type="Gene3D" id="1.10.472.10">
    <property type="entry name" value="Cyclin-like"/>
    <property type="match status" value="2"/>
</dbReference>
<dbReference type="SUPFAM" id="SSF47954">
    <property type="entry name" value="Cyclin-like"/>
    <property type="match status" value="2"/>
</dbReference>
<dbReference type="SMART" id="SM01332">
    <property type="entry name" value="Cyclin_C"/>
    <property type="match status" value="1"/>
</dbReference>
<dbReference type="Pfam" id="PF00134">
    <property type="entry name" value="Cyclin_N"/>
    <property type="match status" value="1"/>
</dbReference>
<name>D5AC16_PICSI</name>
<feature type="domain" description="Cyclin C-terminal" evidence="7">
    <location>
        <begin position="344"/>
        <end position="461"/>
    </location>
</feature>
<evidence type="ECO:0000259" key="6">
    <source>
        <dbReference type="SMART" id="SM00385"/>
    </source>
</evidence>
<keyword evidence="2" id="KW-0132">Cell division</keyword>
<dbReference type="InterPro" id="IPR046965">
    <property type="entry name" value="Cyclin_A/B-like"/>
</dbReference>
<dbReference type="GO" id="GO:0016538">
    <property type="term" value="F:cyclin-dependent protein serine/threonine kinase regulator activity"/>
    <property type="evidence" value="ECO:0007669"/>
    <property type="project" value="InterPro"/>
</dbReference>
<dbReference type="GO" id="GO:0044772">
    <property type="term" value="P:mitotic cell cycle phase transition"/>
    <property type="evidence" value="ECO:0007669"/>
    <property type="project" value="InterPro"/>
</dbReference>
<dbReference type="PANTHER" id="PTHR10177">
    <property type="entry name" value="CYCLINS"/>
    <property type="match status" value="1"/>
</dbReference>
<dbReference type="InterPro" id="IPR006671">
    <property type="entry name" value="Cyclin_N"/>
</dbReference>
<keyword evidence="4" id="KW-0131">Cell cycle</keyword>
<dbReference type="SMART" id="SM00385">
    <property type="entry name" value="CYCLIN"/>
    <property type="match status" value="2"/>
</dbReference>
<dbReference type="PROSITE" id="PS00292">
    <property type="entry name" value="CYCLINS"/>
    <property type="match status" value="1"/>
</dbReference>
<sequence length="465" mass="52297">MAAAKRFTQTKMAAAKREVVPNQRVSRANNNRRALGDIGNIVVDAGVNVTKEGVNGRKPLAQVSRPITRSFGAQLIAQAAANKGIFAANNQTQAPVVIPKAEVVRANNQRRTRKSKDIPPTTAVPEDKSDDCVIIEQPHRIKPACNRNAGAAGNKEKPRLVTAKPRSLTASLTSRTAVALHDFGFDDEMPEAEEDPLPNIDGGDLDNQLAVVEYVEGIYKFYRRTEHMSCVPDYMPRQRDINGKMRAILINWLIEVHYRFGLMPETLYLTINLLDRYLSIQRVSRNNFQLVGTTAMLLASKYEEIWAPKVDEFLDILENNYERKHVLVMEKEMLNKLKFHLTVPTPYVFLVRFLKAAGSDEEMANLVFFLTELSLMQYVMIKFPPSMLAAAAVYTARCTLQKMPVWSHVLKAHSGYSETDLKECVKLMVAFHQSSEESKLNTVIKKYSTPEYNSVAFIKPAKLPA</sequence>
<keyword evidence="3 5" id="KW-0195">Cyclin</keyword>
<dbReference type="InterPro" id="IPR039361">
    <property type="entry name" value="Cyclin"/>
</dbReference>
<evidence type="ECO:0000256" key="2">
    <source>
        <dbReference type="ARBA" id="ARBA00022618"/>
    </source>
</evidence>
<dbReference type="AlphaFoldDB" id="D5AC16"/>
<comment type="similarity">
    <text evidence="1">Belongs to the cyclin family. Cyclin AB subfamily.</text>
</comment>
<evidence type="ECO:0000313" key="8">
    <source>
        <dbReference type="EMBL" id="ADE77085.1"/>
    </source>
</evidence>
<evidence type="ECO:0000259" key="7">
    <source>
        <dbReference type="SMART" id="SM01332"/>
    </source>
</evidence>
<dbReference type="InterPro" id="IPR048258">
    <property type="entry name" value="Cyclins_cyclin-box"/>
</dbReference>
<proteinExistence type="evidence at transcript level"/>
<evidence type="ECO:0000256" key="3">
    <source>
        <dbReference type="ARBA" id="ARBA00023127"/>
    </source>
</evidence>